<keyword evidence="1" id="KW-1133">Transmembrane helix</keyword>
<protein>
    <submittedName>
        <fullName evidence="2">Uncharacterized protein</fullName>
    </submittedName>
</protein>
<accession>A0A0F9LI22</accession>
<reference evidence="2" key="1">
    <citation type="journal article" date="2015" name="Nature">
        <title>Complex archaea that bridge the gap between prokaryotes and eukaryotes.</title>
        <authorList>
            <person name="Spang A."/>
            <person name="Saw J.H."/>
            <person name="Jorgensen S.L."/>
            <person name="Zaremba-Niedzwiedzka K."/>
            <person name="Martijn J."/>
            <person name="Lind A.E."/>
            <person name="van Eijk R."/>
            <person name="Schleper C."/>
            <person name="Guy L."/>
            <person name="Ettema T.J."/>
        </authorList>
    </citation>
    <scope>NUCLEOTIDE SEQUENCE</scope>
</reference>
<name>A0A0F9LI22_9ZZZZ</name>
<sequence>MNSIEKLYWLGSVPIFSLGMIIAINDNIDMVFSILWIIILFVYVFIMALISKKYIEKHKK</sequence>
<keyword evidence="1" id="KW-0812">Transmembrane</keyword>
<feature type="transmembrane region" description="Helical" evidence="1">
    <location>
        <begin position="30"/>
        <end position="50"/>
    </location>
</feature>
<gene>
    <name evidence="2" type="ORF">LCGC14_1577510</name>
</gene>
<comment type="caution">
    <text evidence="2">The sequence shown here is derived from an EMBL/GenBank/DDBJ whole genome shotgun (WGS) entry which is preliminary data.</text>
</comment>
<organism evidence="2">
    <name type="scientific">marine sediment metagenome</name>
    <dbReference type="NCBI Taxonomy" id="412755"/>
    <lineage>
        <taxon>unclassified sequences</taxon>
        <taxon>metagenomes</taxon>
        <taxon>ecological metagenomes</taxon>
    </lineage>
</organism>
<keyword evidence="1" id="KW-0472">Membrane</keyword>
<feature type="transmembrane region" description="Helical" evidence="1">
    <location>
        <begin position="7"/>
        <end position="24"/>
    </location>
</feature>
<evidence type="ECO:0000256" key="1">
    <source>
        <dbReference type="SAM" id="Phobius"/>
    </source>
</evidence>
<evidence type="ECO:0000313" key="2">
    <source>
        <dbReference type="EMBL" id="KKM27165.1"/>
    </source>
</evidence>
<proteinExistence type="predicted"/>
<dbReference type="AlphaFoldDB" id="A0A0F9LI22"/>
<dbReference type="EMBL" id="LAZR01012375">
    <property type="protein sequence ID" value="KKM27165.1"/>
    <property type="molecule type" value="Genomic_DNA"/>
</dbReference>